<dbReference type="PANTHER" id="PTHR33540:SF2">
    <property type="entry name" value="TRNA THREONYLCARBAMOYLADENOSINE BIOSYNTHESIS PROTEIN TSAE"/>
    <property type="match status" value="1"/>
</dbReference>
<keyword evidence="8" id="KW-0067">ATP-binding</keyword>
<evidence type="ECO:0000256" key="2">
    <source>
        <dbReference type="ARBA" id="ARBA00007599"/>
    </source>
</evidence>
<dbReference type="GO" id="GO:0002949">
    <property type="term" value="P:tRNA threonylcarbamoyladenosine modification"/>
    <property type="evidence" value="ECO:0007669"/>
    <property type="project" value="InterPro"/>
</dbReference>
<gene>
    <name evidence="11" type="primary">tsaE</name>
    <name evidence="11" type="ORF">HFQ13_13125</name>
</gene>
<evidence type="ECO:0000256" key="4">
    <source>
        <dbReference type="ARBA" id="ARBA00022490"/>
    </source>
</evidence>
<keyword evidence="6" id="KW-0479">Metal-binding</keyword>
<dbReference type="EMBL" id="JAAXYO010000182">
    <property type="protein sequence ID" value="MBU2789135.1"/>
    <property type="molecule type" value="Genomic_DNA"/>
</dbReference>
<keyword evidence="12" id="KW-1185">Reference proteome</keyword>
<evidence type="ECO:0000256" key="8">
    <source>
        <dbReference type="ARBA" id="ARBA00022840"/>
    </source>
</evidence>
<evidence type="ECO:0000256" key="10">
    <source>
        <dbReference type="ARBA" id="ARBA00032441"/>
    </source>
</evidence>
<comment type="caution">
    <text evidence="11">The sequence shown here is derived from an EMBL/GenBank/DDBJ whole genome shotgun (WGS) entry which is preliminary data.</text>
</comment>
<dbReference type="GO" id="GO:0046872">
    <property type="term" value="F:metal ion binding"/>
    <property type="evidence" value="ECO:0007669"/>
    <property type="project" value="UniProtKB-KW"/>
</dbReference>
<keyword evidence="4" id="KW-0963">Cytoplasm</keyword>
<evidence type="ECO:0000313" key="11">
    <source>
        <dbReference type="EMBL" id="MBU2789135.1"/>
    </source>
</evidence>
<dbReference type="SUPFAM" id="SSF52540">
    <property type="entry name" value="P-loop containing nucleoside triphosphate hydrolases"/>
    <property type="match status" value="1"/>
</dbReference>
<keyword evidence="5" id="KW-0819">tRNA processing</keyword>
<evidence type="ECO:0000256" key="9">
    <source>
        <dbReference type="ARBA" id="ARBA00022842"/>
    </source>
</evidence>
<dbReference type="Gene3D" id="3.40.50.300">
    <property type="entry name" value="P-loop containing nucleotide triphosphate hydrolases"/>
    <property type="match status" value="1"/>
</dbReference>
<dbReference type="PANTHER" id="PTHR33540">
    <property type="entry name" value="TRNA THREONYLCARBAMOYLADENOSINE BIOSYNTHESIS PROTEIN TSAE"/>
    <property type="match status" value="1"/>
</dbReference>
<dbReference type="Proteomes" id="UP001197378">
    <property type="component" value="Unassembled WGS sequence"/>
</dbReference>
<dbReference type="Pfam" id="PF02367">
    <property type="entry name" value="TsaE"/>
    <property type="match status" value="1"/>
</dbReference>
<dbReference type="InterPro" id="IPR003442">
    <property type="entry name" value="T6A_TsaE"/>
</dbReference>
<evidence type="ECO:0000313" key="12">
    <source>
        <dbReference type="Proteomes" id="UP001197378"/>
    </source>
</evidence>
<dbReference type="GO" id="GO:0005737">
    <property type="term" value="C:cytoplasm"/>
    <property type="evidence" value="ECO:0007669"/>
    <property type="project" value="UniProtKB-SubCell"/>
</dbReference>
<reference evidence="11" key="1">
    <citation type="journal article" date="2021" name="ISME J.">
        <title>Genomic evolution of the class Acidithiobacillia: deep-branching Proteobacteria living in extreme acidic conditions.</title>
        <authorList>
            <person name="Moya-Beltran A."/>
            <person name="Beard S."/>
            <person name="Rojas-Villalobos C."/>
            <person name="Issotta F."/>
            <person name="Gallardo Y."/>
            <person name="Ulloa R."/>
            <person name="Giaveno A."/>
            <person name="Degli Esposti M."/>
            <person name="Johnson D.B."/>
            <person name="Quatrini R."/>
        </authorList>
    </citation>
    <scope>NUCLEOTIDE SEQUENCE</scope>
    <source>
        <strain evidence="11">VAN18-1</strain>
    </source>
</reference>
<dbReference type="AlphaFoldDB" id="A0AAE2YSK8"/>
<comment type="similarity">
    <text evidence="2">Belongs to the TsaE family.</text>
</comment>
<evidence type="ECO:0000256" key="3">
    <source>
        <dbReference type="ARBA" id="ARBA00019010"/>
    </source>
</evidence>
<keyword evidence="9" id="KW-0460">Magnesium</keyword>
<dbReference type="GO" id="GO:0005524">
    <property type="term" value="F:ATP binding"/>
    <property type="evidence" value="ECO:0007669"/>
    <property type="project" value="UniProtKB-KW"/>
</dbReference>
<organism evidence="11 12">
    <name type="scientific">Igneacidithiobacillus copahuensis</name>
    <dbReference type="NCBI Taxonomy" id="2724909"/>
    <lineage>
        <taxon>Bacteria</taxon>
        <taxon>Pseudomonadati</taxon>
        <taxon>Pseudomonadota</taxon>
        <taxon>Acidithiobacillia</taxon>
        <taxon>Acidithiobacillales</taxon>
        <taxon>Acidithiobacillaceae</taxon>
        <taxon>Igneacidithiobacillus</taxon>
    </lineage>
</organism>
<sequence length="160" mass="17361">MIRELPDLAATEAWAQGFTGLKPIPGVMYLQGDLGAGKTALARALIHALGYSAVVRSPTYTLVEEYDTAAGTVLHLDLYRLVEAEELEYIGLRDYLQKDALWLVEWPERALAYLPPADLRIEMALAAAGAHRLEAEALSARGSEWLAALTAASESLAEHA</sequence>
<name>A0AAE2YSK8_9PROT</name>
<evidence type="ECO:0000256" key="5">
    <source>
        <dbReference type="ARBA" id="ARBA00022694"/>
    </source>
</evidence>
<dbReference type="InterPro" id="IPR027417">
    <property type="entry name" value="P-loop_NTPase"/>
</dbReference>
<protein>
    <recommendedName>
        <fullName evidence="3">tRNA threonylcarbamoyladenosine biosynthesis protein TsaE</fullName>
    </recommendedName>
    <alternativeName>
        <fullName evidence="10">t(6)A37 threonylcarbamoyladenosine biosynthesis protein TsaE</fullName>
    </alternativeName>
</protein>
<dbReference type="NCBIfam" id="TIGR00150">
    <property type="entry name" value="T6A_YjeE"/>
    <property type="match status" value="1"/>
</dbReference>
<keyword evidence="7" id="KW-0547">Nucleotide-binding</keyword>
<dbReference type="RefSeq" id="WP_215871463.1">
    <property type="nucleotide sequence ID" value="NZ_JAAXYO010000182.1"/>
</dbReference>
<evidence type="ECO:0000256" key="1">
    <source>
        <dbReference type="ARBA" id="ARBA00004496"/>
    </source>
</evidence>
<accession>A0AAE2YSK8</accession>
<evidence type="ECO:0000256" key="6">
    <source>
        <dbReference type="ARBA" id="ARBA00022723"/>
    </source>
</evidence>
<comment type="subcellular location">
    <subcellularLocation>
        <location evidence="1">Cytoplasm</location>
    </subcellularLocation>
</comment>
<evidence type="ECO:0000256" key="7">
    <source>
        <dbReference type="ARBA" id="ARBA00022741"/>
    </source>
</evidence>
<proteinExistence type="inferred from homology"/>